<evidence type="ECO:0000313" key="11">
    <source>
        <dbReference type="EMBL" id="AIS74634.1"/>
    </source>
</evidence>
<comment type="similarity">
    <text evidence="9">Belongs to the Bunyavirales RNA polymerase family.</text>
</comment>
<dbReference type="CDD" id="cd22349">
    <property type="entry name" value="PDDEXK_RNA_polymerase-like"/>
    <property type="match status" value="1"/>
</dbReference>
<dbReference type="EC" id="2.7.7.48" evidence="1"/>
<keyword evidence="4" id="KW-0378">Hydrolase</keyword>
<dbReference type="Pfam" id="PF15518">
    <property type="entry name" value="L_protein_N"/>
    <property type="match status" value="1"/>
</dbReference>
<dbReference type="GeneID" id="37619022"/>
<evidence type="ECO:0000256" key="8">
    <source>
        <dbReference type="ARBA" id="ARBA00031012"/>
    </source>
</evidence>
<sequence length="2273" mass="264338">MNETLEEELKALEGRLKGVRETSDGKELFTAILVRRHDYFGYELCKAMDIPYRNDVKLVDILHECFHDIDTGDVIIPNITPDNFIFDGEVLTILDYKVSVSLESTEHTIEKYTKELDKIRNFLPSRVELCIIRCHPRTTKLTFTNDRIKRMYANIQLELNFEPFENLITELKDRFRDSDEFLAMIAHGDVTLTVKWCQTGCPELRQHPIFNEFYESLEDKYKEMFDRSMQFSAYSAEKWNQNLIKIRDQTSDEYKEFVRRNSSELFQTDGNYPEPSKEEILAGWDEMSERIQQTRQMSKDINDQKPSIHFIWSEHNPKLPTHSTHKLMMVSKLLQNLSSNSDFADDFRQIGKLMDIGDNVLVYENHCEALKLEARKNLKPIQNRKLNPRRIGSAQVLWEQQFLMSAEDMGKARKVHLLKEYFGIGRHRDFSHKTNSDINMEKPKILDFNDPDIIRMSQIMMEKTSGLLSQQTTLKPNHAIVDEYMDNIKEANENTFKTIKQILSTKYWSCISDISMLMKNILSVAQYNRSHTFRLAMCANNSLYALVLPSADIKSRKSTVVFCIIALHTEEESVFNPGCLHATYKTFTSDKTGWLSISKAIRLDKERCQRIVTSPGLFLSTVTLLKQDNNSIDLNDVMNFALYTSLNVTKSMLSLTEPSRYMIMNSLAVSSHVKEYISEKFNPYTKTLFSVYMCNKIKIGCLNAFNQRQKIKLRDIFLTDFDITQKGISDNRDLTSIWFPGFVTLKEYLNQIFLVFYLNPKGLHEKHHVMIDLLKTVIEIELDQRNNIPVPWSDTPKKQTVNLPIFLNSVAINLMHDTAYCTHLRSRIENRNNLRRSFSTISTFTSSKSCIKIGDFSSLKTEINRKIEKARKAEEKRSRIANPDFIHDEEYKNVVEHCNYDMMRKAIPEYTDHISTKVFDRLYELQKNGTLTDEPVVGQILEMMVNHKQFFFSFFNKGQKTAKDREIFVGEYEAKMCMYLVERIFKERSKVNPDEMISEPGDGKLKVLERKAEQEIRFLIEHIKQRNSPIMEEIENLKESVLFDKSKLEDLVNSKYHGLKLEINADMSKWSAQDVFFKYFWVVAMDPILYPEEKERIIYFFCNYMNKRLIIPDEVIYTILDQQIPYKNDMVMQVTNGLHSNTFNVKRNWLQGNFNYMSSYVHSCAMSVYKDILRTAAKKIEADIMVNSMVHSDDNQTAICLINNRLDTRVFTKFAIQLFEKICLTFGCQANMKKTYVTNHIKEFVSLFNLYGEPFSVYGRFTLTAVGDCAYIGPYEDLASRISSTQTAIKHGCPASLAWLSISISHWITYLTYNMLPGQINDPSVSLGIENRREIPIELGGYLEANLSMIALAGLESGNIQFLINLLTKMVNPILFRENVVSQCSDIKNWDLTRLTFSEIFRLKVLRFLALDAEMDCSDTMGETGEMRSRSLLTPRKFTTAGSLRKLVSFGDFQACQSEPEGINTVVEYMIEHPELLVTKGETAEDYKNIVLYRYNSRRFKESLSIQNPAQLFLEQILFSHKPIIDYTGIQEKYLNLSDSTVTEDQPEILGRVTFPEAFRKIREDLSTLKITINDIQTVYDFVILNDPMVIAIANAHLLSNQGAMQDRLGSSCSTMPEFRNLRLITHSPALVLRSYSTGRYDVPGADPDEMRRDRTHLQEFIDNTKLLLKMEQRIEQNEKAKGSRDILFEIKEITKFYQVCYEYIKSTEHKVKVYILPVKCYTTTDFCAAIQGSLIKDKQWAVIQHIHPVSAGGHKGIVQKHTTNEIKLAEDCMRLIAFFIDTFIDENHRIYMFKRMVDEFTYSGRKVSDLLEIIATSKNRVDFLPILYRSGLLEQRDLDSYDALKSSGRPTWNKWQTTRALDMGKIDLSIDTHRSSIRIIGEDRNLHYAELYLPSINYDSITRSGYKLLNAKHGLKFQSMSEVSVRKDEWYITYQRKSRDNYVYKIFYGKKLLNPLPDHDLRYNRTTNPIVPVCHVIPMVRPDIDRIMLEDMDSLNIENFKIGVLNTGIGEQARLRRCMLHKMKNFEGPDIKSKVINLTKLMKDNTLMSLNYDNVCNVHLSQFCKLLDCNGNEGTLDDAMYSFSDEPMEQTQIDEIECTPIFKVQYSVPGSRYLNYRNAIKELLSREIRQFREAFTLVGDDFDSPENIGYLENIICIIDQLQTNEWSTIMKKCIHICFLASNQDHVFHTFSLNKYFFEGNTPASGRLNWRNLKSFIISLPEIKSAPWRNIFSSFKLKCIALLDREIAKVEVNQDFSKILAREDLRQSFFNFF</sequence>
<feature type="domain" description="RdRp catalytic" evidence="10">
    <location>
        <begin position="1048"/>
        <end position="1236"/>
    </location>
</feature>
<dbReference type="InterPro" id="IPR029124">
    <property type="entry name" value="L_protein_N"/>
</dbReference>
<name>A0A097C039_9VIRU</name>
<evidence type="ECO:0000256" key="3">
    <source>
        <dbReference type="ARBA" id="ARBA00022679"/>
    </source>
</evidence>
<dbReference type="RefSeq" id="YP_009507871.1">
    <property type="nucleotide sequence ID" value="NC_038729.1"/>
</dbReference>
<proteinExistence type="inferred from homology"/>
<evidence type="ECO:0000256" key="9">
    <source>
        <dbReference type="ARBA" id="ARBA00034123"/>
    </source>
</evidence>
<evidence type="ECO:0000256" key="6">
    <source>
        <dbReference type="ARBA" id="ARBA00030285"/>
    </source>
</evidence>
<dbReference type="KEGG" id="vg:37619022"/>
<dbReference type="PROSITE" id="PS50525">
    <property type="entry name" value="RDRP_SSRNA_NEG_SEG"/>
    <property type="match status" value="1"/>
</dbReference>
<evidence type="ECO:0000256" key="2">
    <source>
        <dbReference type="ARBA" id="ARBA00018602"/>
    </source>
</evidence>
<evidence type="ECO:0000256" key="7">
    <source>
        <dbReference type="ARBA" id="ARBA00030436"/>
    </source>
</evidence>
<protein>
    <recommendedName>
        <fullName evidence="2">RNA-directed RNA polymerase L</fullName>
        <ecNumber evidence="1">2.7.7.48</ecNumber>
    </recommendedName>
    <alternativeName>
        <fullName evidence="6">Large structural protein</fullName>
    </alternativeName>
    <alternativeName>
        <fullName evidence="8">Replicase</fullName>
    </alternativeName>
    <alternativeName>
        <fullName evidence="7">Transcriptase</fullName>
    </alternativeName>
</protein>
<keyword evidence="11" id="KW-0696">RNA-directed RNA polymerase</keyword>
<dbReference type="Gene3D" id="3.40.91.60">
    <property type="match status" value="1"/>
</dbReference>
<evidence type="ECO:0000256" key="5">
    <source>
        <dbReference type="ARBA" id="ARBA00022842"/>
    </source>
</evidence>
<dbReference type="EMBL" id="KM272174">
    <property type="protein sequence ID" value="AIS74634.1"/>
    <property type="molecule type" value="Viral_cRNA"/>
</dbReference>
<keyword evidence="3" id="KW-0808">Transferase</keyword>
<dbReference type="InterPro" id="IPR048547">
    <property type="entry name" value="L_thumb_ring_bunyavir"/>
</dbReference>
<dbReference type="GO" id="GO:0016787">
    <property type="term" value="F:hydrolase activity"/>
    <property type="evidence" value="ECO:0007669"/>
    <property type="project" value="UniProtKB-KW"/>
</dbReference>
<keyword evidence="11" id="KW-0548">Nucleotidyltransferase</keyword>
<dbReference type="Pfam" id="PF21561">
    <property type="entry name" value="L_thumb_ring_vir"/>
    <property type="match status" value="1"/>
</dbReference>
<dbReference type="GO" id="GO:0006351">
    <property type="term" value="P:DNA-templated transcription"/>
    <property type="evidence" value="ECO:0007669"/>
    <property type="project" value="InterPro"/>
</dbReference>
<dbReference type="InterPro" id="IPR007322">
    <property type="entry name" value="RNA_pol_bunyavir"/>
</dbReference>
<dbReference type="Pfam" id="PF04196">
    <property type="entry name" value="Bunya_RdRp"/>
    <property type="match status" value="1"/>
</dbReference>
<dbReference type="GO" id="GO:0003968">
    <property type="term" value="F:RNA-directed RNA polymerase activity"/>
    <property type="evidence" value="ECO:0007669"/>
    <property type="project" value="UniProtKB-KW"/>
</dbReference>
<accession>A0A097C039</accession>
<dbReference type="Proteomes" id="UP000128282">
    <property type="component" value="Genome"/>
</dbReference>
<keyword evidence="12" id="KW-1185">Reference proteome</keyword>
<evidence type="ECO:0000313" key="12">
    <source>
        <dbReference type="Proteomes" id="UP000128282"/>
    </source>
</evidence>
<evidence type="ECO:0000259" key="10">
    <source>
        <dbReference type="PROSITE" id="PS50525"/>
    </source>
</evidence>
<keyword evidence="5" id="KW-0460">Magnesium</keyword>
<organism evidence="11 12">
    <name type="scientific">Gamboa virus</name>
    <dbReference type="NCBI Taxonomy" id="35313"/>
    <lineage>
        <taxon>Viruses</taxon>
        <taxon>Riboviria</taxon>
        <taxon>Orthornavirae</taxon>
        <taxon>Negarnaviricota</taxon>
        <taxon>Polyploviricotina</taxon>
        <taxon>Bunyaviricetes</taxon>
        <taxon>Elliovirales</taxon>
        <taxon>Peribunyaviridae</taxon>
        <taxon>Orthobunyavirus</taxon>
        <taxon>Orthobunyavirus gamboaense</taxon>
    </lineage>
</organism>
<dbReference type="InterPro" id="IPR007099">
    <property type="entry name" value="RNA-dir_pol_NSvirus"/>
</dbReference>
<reference evidence="11 12" key="1">
    <citation type="submission" date="2014-08" db="EMBL/GenBank/DDBJ databases">
        <title>Gamboa viruses: new genomes within the family Bunyaviridae, genus Orthobunyavirus isolated in Panama and Trinidad.</title>
        <authorList>
            <person name="Nunes M.R.T."/>
            <person name="Lima C.P.S."/>
            <person name="Martins L.C."/>
            <person name="Diniz Junior J.A.P."/>
            <person name="Cardoso J.F."/>
            <person name="Silva S.P."/>
            <person name="Da Silva D.E.A."/>
            <person name="Oliveira L.F."/>
            <person name="Vasconcelos J.M."/>
            <person name="Chiang J.O."/>
            <person name="Travassos da Rosa A.P.A."/>
            <person name="Guzman H."/>
            <person name="Tesh R."/>
            <person name="Vasconcelos P.F.C."/>
        </authorList>
    </citation>
    <scope>NUCLEOTIDE SEQUENCE [LARGE SCALE GENOMIC DNA]</scope>
    <source>
        <strain evidence="11">GML 435718</strain>
    </source>
</reference>
<dbReference type="GO" id="GO:0039694">
    <property type="term" value="P:viral RNA genome replication"/>
    <property type="evidence" value="ECO:0007669"/>
    <property type="project" value="InterPro"/>
</dbReference>
<evidence type="ECO:0000256" key="1">
    <source>
        <dbReference type="ARBA" id="ARBA00012494"/>
    </source>
</evidence>
<evidence type="ECO:0000256" key="4">
    <source>
        <dbReference type="ARBA" id="ARBA00022801"/>
    </source>
</evidence>